<organism evidence="1 2">
    <name type="scientific">Plectonema cf. radiosum LEGE 06105</name>
    <dbReference type="NCBI Taxonomy" id="945769"/>
    <lineage>
        <taxon>Bacteria</taxon>
        <taxon>Bacillati</taxon>
        <taxon>Cyanobacteriota</taxon>
        <taxon>Cyanophyceae</taxon>
        <taxon>Oscillatoriophycideae</taxon>
        <taxon>Oscillatoriales</taxon>
        <taxon>Microcoleaceae</taxon>
        <taxon>Plectonema</taxon>
    </lineage>
</organism>
<accession>A0A8J7F0P5</accession>
<evidence type="ECO:0000313" key="1">
    <source>
        <dbReference type="EMBL" id="MBE9213658.1"/>
    </source>
</evidence>
<dbReference type="AlphaFoldDB" id="A0A8J7F0P5"/>
<dbReference type="RefSeq" id="WP_193920770.1">
    <property type="nucleotide sequence ID" value="NZ_JADEWL010000038.1"/>
</dbReference>
<evidence type="ECO:0000313" key="2">
    <source>
        <dbReference type="Proteomes" id="UP000620559"/>
    </source>
</evidence>
<sequence>MTDLEKARHAAEVFANYEFRKITVWMVEETRKNYQVFGHTESSIDLDRISHKSKHSYIVNVVGGIGTQYTAEEAYLIARSLERGD</sequence>
<proteinExistence type="predicted"/>
<gene>
    <name evidence="1" type="ORF">IQ247_13450</name>
</gene>
<protein>
    <submittedName>
        <fullName evidence="1">Uncharacterized protein</fullName>
    </submittedName>
</protein>
<reference evidence="1" key="1">
    <citation type="submission" date="2020-10" db="EMBL/GenBank/DDBJ databases">
        <authorList>
            <person name="Castelo-Branco R."/>
            <person name="Eusebio N."/>
            <person name="Adriana R."/>
            <person name="Vieira A."/>
            <person name="Brugerolle De Fraissinette N."/>
            <person name="Rezende De Castro R."/>
            <person name="Schneider M.P."/>
            <person name="Vasconcelos V."/>
            <person name="Leao P.N."/>
        </authorList>
    </citation>
    <scope>NUCLEOTIDE SEQUENCE</scope>
    <source>
        <strain evidence="1">LEGE 06105</strain>
    </source>
</reference>
<dbReference type="Proteomes" id="UP000620559">
    <property type="component" value="Unassembled WGS sequence"/>
</dbReference>
<comment type="caution">
    <text evidence="1">The sequence shown here is derived from an EMBL/GenBank/DDBJ whole genome shotgun (WGS) entry which is preliminary data.</text>
</comment>
<name>A0A8J7F0P5_9CYAN</name>
<dbReference type="EMBL" id="JADEWL010000038">
    <property type="protein sequence ID" value="MBE9213658.1"/>
    <property type="molecule type" value="Genomic_DNA"/>
</dbReference>
<keyword evidence="2" id="KW-1185">Reference proteome</keyword>